<comment type="catalytic activity">
    <reaction evidence="5">
        <text>L-threonine = acetaldehyde + glycine</text>
        <dbReference type="Rhea" id="RHEA:19625"/>
        <dbReference type="ChEBI" id="CHEBI:15343"/>
        <dbReference type="ChEBI" id="CHEBI:57305"/>
        <dbReference type="ChEBI" id="CHEBI:57926"/>
        <dbReference type="EC" id="4.1.2.48"/>
    </reaction>
</comment>
<accession>A0A1A5QSN4</accession>
<reference evidence="11" key="2">
    <citation type="submission" date="2016-06" db="EMBL/GenBank/DDBJ databases">
        <title>NZP2037 Pacbio-Illumina hybrid assembly.</title>
        <authorList>
            <person name="Ramsay J.P."/>
        </authorList>
    </citation>
    <scope>NUCLEOTIDE SEQUENCE [LARGE SCALE GENOMIC DNA]</scope>
    <source>
        <strain evidence="11">R7ANS::ICEMlSym2042</strain>
    </source>
</reference>
<evidence type="ECO:0000256" key="2">
    <source>
        <dbReference type="ARBA" id="ARBA00006966"/>
    </source>
</evidence>
<comment type="subunit">
    <text evidence="3">Homotetramer.</text>
</comment>
<dbReference type="Gene3D" id="3.40.640.10">
    <property type="entry name" value="Type I PLP-dependent aspartate aminotransferase-like (Major domain)"/>
    <property type="match status" value="1"/>
</dbReference>
<proteinExistence type="inferred from homology"/>
<dbReference type="PANTHER" id="PTHR48097:SF5">
    <property type="entry name" value="LOW SPECIFICITY L-THREONINE ALDOLASE"/>
    <property type="match status" value="1"/>
</dbReference>
<evidence type="ECO:0000256" key="6">
    <source>
        <dbReference type="SAM" id="MobiDB-lite"/>
    </source>
</evidence>
<comment type="function">
    <text evidence="5">Catalyzes the cleavage of L-allo-threonine and L-threonine to glycine and acetaldehyde.</text>
</comment>
<sequence length="371" mass="39271">MNERASRPMSDSKQTRPRDFTSDNIAGVPPEVIAAITACASGQALPYGNDELTHTVEHQLAGLFEHEVDVFLVSTGSAANALALAAITPPWGSILSHVDAHINRDECGAPEFYTTGAKLVQLPGEAGKIDIDALAANATRMVGDIHSVQPSSVSITQATEMGSVYALDEIKAIGDICRSANLPLHMDGARFANALVTLGCSPAEMTWKAGVDLLSFGATKNGTFGVDAVVSFRRDLASTIAFRRKRAGQLSSKMRFMAAQMDGYLSDGVWLRNAVHANAMASALAQGLAVVPGVKIQQRPEANILFCRLPTSLIRGLLDMGFRFYHDRWEPGIVRFVTSFATTGADVSDLIGAATSLCAPVGSARVPAGAK</sequence>
<dbReference type="InterPro" id="IPR015422">
    <property type="entry name" value="PyrdxlP-dep_Trfase_small"/>
</dbReference>
<dbReference type="Pfam" id="PF01212">
    <property type="entry name" value="Beta_elim_lyase"/>
    <property type="match status" value="1"/>
</dbReference>
<dbReference type="SUPFAM" id="SSF53383">
    <property type="entry name" value="PLP-dependent transferases"/>
    <property type="match status" value="1"/>
</dbReference>
<dbReference type="GO" id="GO:0004793">
    <property type="term" value="F:threonine aldolase activity"/>
    <property type="evidence" value="ECO:0007669"/>
    <property type="project" value="UniProtKB-UniRule"/>
</dbReference>
<evidence type="ECO:0000259" key="7">
    <source>
        <dbReference type="Pfam" id="PF01212"/>
    </source>
</evidence>
<dbReference type="Proteomes" id="UP000093748">
    <property type="component" value="Unassembled WGS sequence"/>
</dbReference>
<dbReference type="PANTHER" id="PTHR48097">
    <property type="entry name" value="L-THREONINE ALDOLASE-RELATED"/>
    <property type="match status" value="1"/>
</dbReference>
<comment type="catalytic activity">
    <reaction evidence="5">
        <text>L-allo-threonine = acetaldehyde + glycine</text>
        <dbReference type="Rhea" id="RHEA:26209"/>
        <dbReference type="ChEBI" id="CHEBI:15343"/>
        <dbReference type="ChEBI" id="CHEBI:57305"/>
        <dbReference type="ChEBI" id="CHEBI:58585"/>
        <dbReference type="EC" id="4.1.2.48"/>
    </reaction>
</comment>
<protein>
    <recommendedName>
        <fullName evidence="5">L-threonine aldolase</fullName>
        <ecNumber evidence="5">4.1.2.48</ecNumber>
    </recommendedName>
</protein>
<dbReference type="InterPro" id="IPR026273">
    <property type="entry name" value="Low_specificity_L-TA_bact"/>
</dbReference>
<gene>
    <name evidence="9" type="ORF">A8145_28495</name>
    <name evidence="8" type="ORF">BAE39_30135</name>
</gene>
<dbReference type="EMBL" id="LZTJ01000007">
    <property type="protein sequence ID" value="OBP78365.1"/>
    <property type="molecule type" value="Genomic_DNA"/>
</dbReference>
<organism evidence="8 11">
    <name type="scientific">Rhizobium loti</name>
    <name type="common">Mesorhizobium loti</name>
    <dbReference type="NCBI Taxonomy" id="381"/>
    <lineage>
        <taxon>Bacteria</taxon>
        <taxon>Pseudomonadati</taxon>
        <taxon>Pseudomonadota</taxon>
        <taxon>Alphaproteobacteria</taxon>
        <taxon>Hyphomicrobiales</taxon>
        <taxon>Phyllobacteriaceae</taxon>
        <taxon>Mesorhizobium</taxon>
    </lineage>
</organism>
<feature type="domain" description="Aromatic amino acid beta-eliminating lyase/threonine aldolase" evidence="7">
    <location>
        <begin position="19"/>
        <end position="306"/>
    </location>
</feature>
<comment type="cofactor">
    <cofactor evidence="1 5">
        <name>pyridoxal 5'-phosphate</name>
        <dbReference type="ChEBI" id="CHEBI:597326"/>
    </cofactor>
</comment>
<dbReference type="PIRSF" id="PIRSF038940">
    <property type="entry name" value="Low_specificity_LTA"/>
    <property type="match status" value="1"/>
</dbReference>
<comment type="caution">
    <text evidence="8">The sequence shown here is derived from an EMBL/GenBank/DDBJ whole genome shotgun (WGS) entry which is preliminary data.</text>
</comment>
<dbReference type="InterPro" id="IPR015421">
    <property type="entry name" value="PyrdxlP-dep_Trfase_major"/>
</dbReference>
<evidence type="ECO:0000313" key="10">
    <source>
        <dbReference type="Proteomes" id="UP000093737"/>
    </source>
</evidence>
<dbReference type="Proteomes" id="UP000093737">
    <property type="component" value="Unassembled WGS sequence"/>
</dbReference>
<evidence type="ECO:0000313" key="11">
    <source>
        <dbReference type="Proteomes" id="UP000093748"/>
    </source>
</evidence>
<dbReference type="Gene3D" id="3.90.1150.10">
    <property type="entry name" value="Aspartate Aminotransferase, domain 1"/>
    <property type="match status" value="1"/>
</dbReference>
<dbReference type="EC" id="4.1.2.48" evidence="5"/>
<dbReference type="AlphaFoldDB" id="A0A1A5QSN4"/>
<reference evidence="8" key="3">
    <citation type="submission" date="2016-06" db="EMBL/GenBank/DDBJ databases">
        <authorList>
            <person name="Kjaerup R.B."/>
            <person name="Dalgaard T.S."/>
            <person name="Juul-Madsen H.R."/>
        </authorList>
    </citation>
    <scope>NUCLEOTIDE SEQUENCE</scope>
    <source>
        <strain evidence="8">R7ANS::ICEMlSym2042</strain>
    </source>
</reference>
<dbReference type="EMBL" id="LYTK01000004">
    <property type="protein sequence ID" value="OBQ70292.1"/>
    <property type="molecule type" value="Genomic_DNA"/>
</dbReference>
<dbReference type="GO" id="GO:0006567">
    <property type="term" value="P:L-threonine catabolic process"/>
    <property type="evidence" value="ECO:0007669"/>
    <property type="project" value="UniProtKB-UniRule"/>
</dbReference>
<name>A0A1A5QSN4_RHILI</name>
<dbReference type="InterPro" id="IPR001597">
    <property type="entry name" value="ArAA_b-elim_lyase/Thr_aldolase"/>
</dbReference>
<evidence type="ECO:0000313" key="8">
    <source>
        <dbReference type="EMBL" id="OBP78365.1"/>
    </source>
</evidence>
<dbReference type="InterPro" id="IPR015424">
    <property type="entry name" value="PyrdxlP-dep_Trfase"/>
</dbReference>
<evidence type="ECO:0000256" key="1">
    <source>
        <dbReference type="ARBA" id="ARBA00001933"/>
    </source>
</evidence>
<comment type="similarity">
    <text evidence="2 5">Belongs to the threonine aldolase family.</text>
</comment>
<keyword evidence="4 5" id="KW-0663">Pyridoxal phosphate</keyword>
<reference evidence="9 10" key="1">
    <citation type="submission" date="2016-05" db="EMBL/GenBank/DDBJ databases">
        <authorList>
            <person name="Ramsay J.P."/>
        </authorList>
    </citation>
    <scope>NUCLEOTIDE SEQUENCE [LARGE SCALE GENOMIC DNA]</scope>
    <source>
        <strain evidence="9 10">NZP2042</strain>
    </source>
</reference>
<keyword evidence="5" id="KW-0456">Lyase</keyword>
<evidence type="ECO:0000256" key="4">
    <source>
        <dbReference type="ARBA" id="ARBA00022898"/>
    </source>
</evidence>
<evidence type="ECO:0000256" key="5">
    <source>
        <dbReference type="PIRNR" id="PIRNR038940"/>
    </source>
</evidence>
<feature type="region of interest" description="Disordered" evidence="6">
    <location>
        <begin position="1"/>
        <end position="25"/>
    </location>
</feature>
<evidence type="ECO:0000313" key="9">
    <source>
        <dbReference type="EMBL" id="OBQ70292.1"/>
    </source>
</evidence>
<evidence type="ECO:0000256" key="3">
    <source>
        <dbReference type="ARBA" id="ARBA00011881"/>
    </source>
</evidence>